<comment type="similarity">
    <text evidence="4">Belongs to the CsrA/RsmA family.</text>
</comment>
<keyword evidence="3 4" id="KW-0694">RNA-binding</keyword>
<evidence type="ECO:0000256" key="2">
    <source>
        <dbReference type="ARBA" id="ARBA00022845"/>
    </source>
</evidence>
<comment type="function">
    <text evidence="4">A translational regulator that binds mRNA to regulate translation initiation and/or mRNA stability. Usually binds in the 5'-UTR at or near the Shine-Dalgarno sequence preventing ribosome-binding, thus repressing translation. Its main target seems to be the major flagellin gene, while its function is anatagonized by FliW.</text>
</comment>
<dbReference type="InterPro" id="IPR036107">
    <property type="entry name" value="CsrA_sf"/>
</dbReference>
<name>A0A518D8A5_9BACT</name>
<keyword evidence="4" id="KW-0678">Repressor</keyword>
<dbReference type="GO" id="GO:0044781">
    <property type="term" value="P:bacterial-type flagellum organization"/>
    <property type="evidence" value="ECO:0007669"/>
    <property type="project" value="UniProtKB-KW"/>
</dbReference>
<reference evidence="5 6" key="1">
    <citation type="submission" date="2019-02" db="EMBL/GenBank/DDBJ databases">
        <title>Deep-cultivation of Planctomycetes and their phenomic and genomic characterization uncovers novel biology.</title>
        <authorList>
            <person name="Wiegand S."/>
            <person name="Jogler M."/>
            <person name="Boedeker C."/>
            <person name="Pinto D."/>
            <person name="Vollmers J."/>
            <person name="Rivas-Marin E."/>
            <person name="Kohn T."/>
            <person name="Peeters S.H."/>
            <person name="Heuer A."/>
            <person name="Rast P."/>
            <person name="Oberbeckmann S."/>
            <person name="Bunk B."/>
            <person name="Jeske O."/>
            <person name="Meyerdierks A."/>
            <person name="Storesund J.E."/>
            <person name="Kallscheuer N."/>
            <person name="Luecker S."/>
            <person name="Lage O.M."/>
            <person name="Pohl T."/>
            <person name="Merkel B.J."/>
            <person name="Hornburger P."/>
            <person name="Mueller R.-W."/>
            <person name="Bruemmer F."/>
            <person name="Labrenz M."/>
            <person name="Spormann A.M."/>
            <person name="Op den Camp H."/>
            <person name="Overmann J."/>
            <person name="Amann R."/>
            <person name="Jetten M.S.M."/>
            <person name="Mascher T."/>
            <person name="Medema M.H."/>
            <person name="Devos D.P."/>
            <person name="Kaster A.-K."/>
            <person name="Ovreas L."/>
            <person name="Rohde M."/>
            <person name="Galperin M.Y."/>
            <person name="Jogler C."/>
        </authorList>
    </citation>
    <scope>NUCLEOTIDE SEQUENCE [LARGE SCALE GENOMIC DNA]</scope>
    <source>
        <strain evidence="5 6">Pla175</strain>
    </source>
</reference>
<dbReference type="EMBL" id="CP036291">
    <property type="protein sequence ID" value="QDU87685.1"/>
    <property type="molecule type" value="Genomic_DNA"/>
</dbReference>
<keyword evidence="2 4" id="KW-0810">Translation regulation</keyword>
<gene>
    <name evidence="4" type="primary">csrA</name>
    <name evidence="5" type="ORF">Pla175_10510</name>
</gene>
<dbReference type="GO" id="GO:0005829">
    <property type="term" value="C:cytosol"/>
    <property type="evidence" value="ECO:0007669"/>
    <property type="project" value="TreeGrafter"/>
</dbReference>
<evidence type="ECO:0000313" key="6">
    <source>
        <dbReference type="Proteomes" id="UP000317429"/>
    </source>
</evidence>
<dbReference type="GO" id="GO:0048027">
    <property type="term" value="F:mRNA 5'-UTR binding"/>
    <property type="evidence" value="ECO:0007669"/>
    <property type="project" value="UniProtKB-UniRule"/>
</dbReference>
<comment type="subunit">
    <text evidence="4">Homodimer; the beta-strands of each monomer intercalate to form a hydrophobic core, while the alpha-helices form wings that extend away from the core.</text>
</comment>
<dbReference type="OrthoDB" id="289081at2"/>
<evidence type="ECO:0000256" key="4">
    <source>
        <dbReference type="HAMAP-Rule" id="MF_00167"/>
    </source>
</evidence>
<keyword evidence="6" id="KW-1185">Reference proteome</keyword>
<comment type="subcellular location">
    <subcellularLocation>
        <location evidence="4">Cytoplasm</location>
    </subcellularLocation>
</comment>
<evidence type="ECO:0000256" key="1">
    <source>
        <dbReference type="ARBA" id="ARBA00022490"/>
    </source>
</evidence>
<protein>
    <recommendedName>
        <fullName evidence="4">Translational regulator CsrA</fullName>
    </recommendedName>
</protein>
<dbReference type="SUPFAM" id="SSF117130">
    <property type="entry name" value="CsrA-like"/>
    <property type="match status" value="1"/>
</dbReference>
<accession>A0A518D8A5</accession>
<keyword evidence="1 4" id="KW-0963">Cytoplasm</keyword>
<organism evidence="5 6">
    <name type="scientific">Pirellulimonas nuda</name>
    <dbReference type="NCBI Taxonomy" id="2528009"/>
    <lineage>
        <taxon>Bacteria</taxon>
        <taxon>Pseudomonadati</taxon>
        <taxon>Planctomycetota</taxon>
        <taxon>Planctomycetia</taxon>
        <taxon>Pirellulales</taxon>
        <taxon>Lacipirellulaceae</taxon>
        <taxon>Pirellulimonas</taxon>
    </lineage>
</organism>
<dbReference type="RefSeq" id="WP_145281800.1">
    <property type="nucleotide sequence ID" value="NZ_CP036291.1"/>
</dbReference>
<dbReference type="GO" id="GO:0045947">
    <property type="term" value="P:negative regulation of translational initiation"/>
    <property type="evidence" value="ECO:0007669"/>
    <property type="project" value="UniProtKB-UniRule"/>
</dbReference>
<keyword evidence="4" id="KW-1005">Bacterial flagellum biogenesis</keyword>
<evidence type="ECO:0000256" key="3">
    <source>
        <dbReference type="ARBA" id="ARBA00022884"/>
    </source>
</evidence>
<dbReference type="PANTHER" id="PTHR34984:SF1">
    <property type="entry name" value="CARBON STORAGE REGULATOR"/>
    <property type="match status" value="1"/>
</dbReference>
<dbReference type="HAMAP" id="MF_00167">
    <property type="entry name" value="CsrA"/>
    <property type="match status" value="1"/>
</dbReference>
<dbReference type="GO" id="GO:0006402">
    <property type="term" value="P:mRNA catabolic process"/>
    <property type="evidence" value="ECO:0007669"/>
    <property type="project" value="InterPro"/>
</dbReference>
<dbReference type="GO" id="GO:0006109">
    <property type="term" value="P:regulation of carbohydrate metabolic process"/>
    <property type="evidence" value="ECO:0007669"/>
    <property type="project" value="InterPro"/>
</dbReference>
<dbReference type="InterPro" id="IPR003751">
    <property type="entry name" value="CsrA"/>
</dbReference>
<dbReference type="Gene3D" id="2.60.40.4380">
    <property type="entry name" value="Translational regulator CsrA"/>
    <property type="match status" value="1"/>
</dbReference>
<dbReference type="Pfam" id="PF02599">
    <property type="entry name" value="CsrA"/>
    <property type="match status" value="1"/>
</dbReference>
<proteinExistence type="inferred from homology"/>
<dbReference type="AlphaFoldDB" id="A0A518D8A5"/>
<dbReference type="PANTHER" id="PTHR34984">
    <property type="entry name" value="CARBON STORAGE REGULATOR"/>
    <property type="match status" value="1"/>
</dbReference>
<dbReference type="GO" id="GO:1902208">
    <property type="term" value="P:regulation of bacterial-type flagellum assembly"/>
    <property type="evidence" value="ECO:0007669"/>
    <property type="project" value="UniProtKB-UniRule"/>
</dbReference>
<dbReference type="KEGG" id="pnd:Pla175_10510"/>
<dbReference type="Proteomes" id="UP000317429">
    <property type="component" value="Chromosome"/>
</dbReference>
<sequence length="96" mass="10342">MLVLSRKAGEKIQIGDGITLEVRRVAGNRVTLAIEAPKDVRILRGELEKVVAQFNEPEPTVRTVPPVPRSDSRFGVNGRGLAGAVASARMRGLRIG</sequence>
<evidence type="ECO:0000313" key="5">
    <source>
        <dbReference type="EMBL" id="QDU87685.1"/>
    </source>
</evidence>